<evidence type="ECO:0000313" key="6">
    <source>
        <dbReference type="EMBL" id="MBC1566166.1"/>
    </source>
</evidence>
<dbReference type="InterPro" id="IPR001303">
    <property type="entry name" value="Aldolase_II/adducin_N"/>
</dbReference>
<dbReference type="GeneID" id="58715974"/>
<dbReference type="Pfam" id="PF00596">
    <property type="entry name" value="Aldolase_II"/>
    <property type="match status" value="1"/>
</dbReference>
<dbReference type="EMBL" id="JAARRU010000003">
    <property type="protein sequence ID" value="MBC1566166.1"/>
    <property type="molecule type" value="Genomic_DNA"/>
</dbReference>
<dbReference type="NCBIfam" id="NF004979">
    <property type="entry name" value="PRK06357.1"/>
    <property type="match status" value="1"/>
</dbReference>
<evidence type="ECO:0000313" key="7">
    <source>
        <dbReference type="EMBL" id="MBC2115129.1"/>
    </source>
</evidence>
<dbReference type="Proteomes" id="UP000591929">
    <property type="component" value="Unassembled WGS sequence"/>
</dbReference>
<evidence type="ECO:0000256" key="1">
    <source>
        <dbReference type="ARBA" id="ARBA00022723"/>
    </source>
</evidence>
<feature type="domain" description="Class II aldolase/adducin N-terminal" evidence="3">
    <location>
        <begin position="8"/>
        <end position="191"/>
    </location>
</feature>
<dbReference type="SMART" id="SM01007">
    <property type="entry name" value="Aldolase_II"/>
    <property type="match status" value="1"/>
</dbReference>
<evidence type="ECO:0000256" key="2">
    <source>
        <dbReference type="ARBA" id="ARBA00023239"/>
    </source>
</evidence>
<comment type="caution">
    <text evidence="4">The sequence shown here is derived from an EMBL/GenBank/DDBJ whole genome shotgun (WGS) entry which is preliminary data.</text>
</comment>
<evidence type="ECO:0000313" key="9">
    <source>
        <dbReference type="Proteomes" id="UP000529446"/>
    </source>
</evidence>
<evidence type="ECO:0000313" key="10">
    <source>
        <dbReference type="Proteomes" id="UP000586951"/>
    </source>
</evidence>
<proteinExistence type="predicted"/>
<dbReference type="GO" id="GO:0016832">
    <property type="term" value="F:aldehyde-lyase activity"/>
    <property type="evidence" value="ECO:0007669"/>
    <property type="project" value="TreeGrafter"/>
</dbReference>
<evidence type="ECO:0000313" key="11">
    <source>
        <dbReference type="Proteomes" id="UP000591929"/>
    </source>
</evidence>
<dbReference type="Proteomes" id="UP000529446">
    <property type="component" value="Unassembled WGS sequence"/>
</dbReference>
<dbReference type="PANTHER" id="PTHR22789">
    <property type="entry name" value="FUCULOSE PHOSPHATE ALDOLASE"/>
    <property type="match status" value="1"/>
</dbReference>
<dbReference type="GO" id="GO:0005829">
    <property type="term" value="C:cytosol"/>
    <property type="evidence" value="ECO:0007669"/>
    <property type="project" value="TreeGrafter"/>
</dbReference>
<keyword evidence="8" id="KW-1185">Reference proteome</keyword>
<dbReference type="AlphaFoldDB" id="A0A099WFM5"/>
<dbReference type="EMBL" id="JAARXI010000001">
    <property type="protein sequence ID" value="MBC2115129.1"/>
    <property type="molecule type" value="Genomic_DNA"/>
</dbReference>
<organism evidence="4 8">
    <name type="scientific">Listeria booriae</name>
    <dbReference type="NCBI Taxonomy" id="1552123"/>
    <lineage>
        <taxon>Bacteria</taxon>
        <taxon>Bacillati</taxon>
        <taxon>Bacillota</taxon>
        <taxon>Bacilli</taxon>
        <taxon>Bacillales</taxon>
        <taxon>Listeriaceae</taxon>
        <taxon>Listeria</taxon>
    </lineage>
</organism>
<gene>
    <name evidence="4" type="ORF">EP57_00735</name>
    <name evidence="5" type="ORF">HB847_09740</name>
    <name evidence="6" type="ORF">HB907_12180</name>
    <name evidence="7" type="ORF">HCB06_00690</name>
</gene>
<dbReference type="RefSeq" id="WP_036083236.1">
    <property type="nucleotide sequence ID" value="NZ_CBCSHQ010000008.1"/>
</dbReference>
<sequence length="216" mass="24149">MLYEKERADLAKIVKVMFDRFETNAAGGNVSVRMNEEHIIMTPTLMSQARLCDLSPYEILVVDNNNEVVEGDGRVTREINLHRACYTENPNVGCVLHAHPKESMLFATLGMELPNLTEATQKLGVIPTLDFAPATSPELAEIVRAHVIELGDKAVPSASLLNKHGIVVLDTSLHKAYDLLERIEYNAYIAEKALVFDALNIQKIEHDKALHYNLEE</sequence>
<dbReference type="eggNOG" id="COG0235">
    <property type="taxonomic scope" value="Bacteria"/>
</dbReference>
<evidence type="ECO:0000259" key="3">
    <source>
        <dbReference type="SMART" id="SM01007"/>
    </source>
</evidence>
<dbReference type="GO" id="GO:0046872">
    <property type="term" value="F:metal ion binding"/>
    <property type="evidence" value="ECO:0007669"/>
    <property type="project" value="UniProtKB-KW"/>
</dbReference>
<accession>A0A099WFM5</accession>
<dbReference type="EMBL" id="JNFA01000002">
    <property type="protein sequence ID" value="KGL44514.1"/>
    <property type="molecule type" value="Genomic_DNA"/>
</dbReference>
<dbReference type="EMBL" id="JAARPL010000006">
    <property type="protein sequence ID" value="MBC1372653.1"/>
    <property type="molecule type" value="Genomic_DNA"/>
</dbReference>
<keyword evidence="2" id="KW-0456">Lyase</keyword>
<name>A0A099WFM5_9LIST</name>
<evidence type="ECO:0000313" key="5">
    <source>
        <dbReference type="EMBL" id="MBC1372653.1"/>
    </source>
</evidence>
<reference evidence="9 10" key="2">
    <citation type="submission" date="2020-03" db="EMBL/GenBank/DDBJ databases">
        <title>Soil Listeria distribution.</title>
        <authorList>
            <person name="Liao J."/>
            <person name="Wiedmann M."/>
        </authorList>
    </citation>
    <scope>NUCLEOTIDE SEQUENCE [LARGE SCALE GENOMIC DNA]</scope>
    <source>
        <strain evidence="7 9">FSL L7-0360</strain>
        <strain evidence="6 10">FSL L7-1427</strain>
        <strain evidence="5 11">FSL L7-1681</strain>
    </source>
</reference>
<dbReference type="PANTHER" id="PTHR22789:SF0">
    <property type="entry name" value="3-OXO-TETRONATE 4-PHOSPHATE DECARBOXYLASE-RELATED"/>
    <property type="match status" value="1"/>
</dbReference>
<dbReference type="Gene3D" id="3.40.225.10">
    <property type="entry name" value="Class II aldolase/adducin N-terminal domain"/>
    <property type="match status" value="1"/>
</dbReference>
<dbReference type="Proteomes" id="UP000586951">
    <property type="component" value="Unassembled WGS sequence"/>
</dbReference>
<dbReference type="InterPro" id="IPR036409">
    <property type="entry name" value="Aldolase_II/adducin_N_sf"/>
</dbReference>
<dbReference type="FunFam" id="3.40.225.10:FF:000021">
    <property type="entry name" value="Class II aldolase/adducin domain protein"/>
    <property type="match status" value="1"/>
</dbReference>
<keyword evidence="1" id="KW-0479">Metal-binding</keyword>
<reference evidence="4 8" key="1">
    <citation type="submission" date="2014-05" db="EMBL/GenBank/DDBJ databases">
        <title>Novel Listeriaceae from food processing environments.</title>
        <authorList>
            <person name="den Bakker H.C."/>
        </authorList>
    </citation>
    <scope>NUCLEOTIDE SEQUENCE [LARGE SCALE GENOMIC DNA]</scope>
    <source>
        <strain evidence="4 8">FSL A5-0281</strain>
    </source>
</reference>
<protein>
    <recommendedName>
        <fullName evidence="3">Class II aldolase/adducin N-terminal domain-containing protein</fullName>
    </recommendedName>
</protein>
<dbReference type="InterPro" id="IPR050197">
    <property type="entry name" value="Aldolase_class_II_sugar_metab"/>
</dbReference>
<evidence type="ECO:0000313" key="4">
    <source>
        <dbReference type="EMBL" id="KGL44514.1"/>
    </source>
</evidence>
<dbReference type="SUPFAM" id="SSF53639">
    <property type="entry name" value="AraD/HMP-PK domain-like"/>
    <property type="match status" value="1"/>
</dbReference>
<dbReference type="STRING" id="1552123.EP57_00735"/>
<dbReference type="OrthoDB" id="9794581at2"/>
<evidence type="ECO:0000313" key="8">
    <source>
        <dbReference type="Proteomes" id="UP000029844"/>
    </source>
</evidence>
<dbReference type="Proteomes" id="UP000029844">
    <property type="component" value="Unassembled WGS sequence"/>
</dbReference>
<dbReference type="GO" id="GO:0019323">
    <property type="term" value="P:pentose catabolic process"/>
    <property type="evidence" value="ECO:0007669"/>
    <property type="project" value="TreeGrafter"/>
</dbReference>